<dbReference type="InterPro" id="IPR029025">
    <property type="entry name" value="T3SS_substrate_exporter_C"/>
</dbReference>
<dbReference type="GO" id="GO:0009306">
    <property type="term" value="P:protein secretion"/>
    <property type="evidence" value="ECO:0007669"/>
    <property type="project" value="InterPro"/>
</dbReference>
<dbReference type="InterPro" id="IPR006135">
    <property type="entry name" value="T3SS_substrate_exporter"/>
</dbReference>
<feature type="compositionally biased region" description="Gly residues" evidence="2">
    <location>
        <begin position="1"/>
        <end position="10"/>
    </location>
</feature>
<feature type="transmembrane region" description="Helical" evidence="3">
    <location>
        <begin position="191"/>
        <end position="213"/>
    </location>
</feature>
<keyword evidence="3" id="KW-0472">Membrane</keyword>
<comment type="caution">
    <text evidence="4">The sequence shown here is derived from an EMBL/GenBank/DDBJ whole genome shotgun (WGS) entry which is preliminary data.</text>
</comment>
<evidence type="ECO:0000313" key="4">
    <source>
        <dbReference type="EMBL" id="MBO1324641.1"/>
    </source>
</evidence>
<dbReference type="GO" id="GO:0005886">
    <property type="term" value="C:plasma membrane"/>
    <property type="evidence" value="ECO:0007669"/>
    <property type="project" value="TreeGrafter"/>
</dbReference>
<dbReference type="AlphaFoldDB" id="A0A939KR65"/>
<keyword evidence="3" id="KW-0812">Transmembrane</keyword>
<name>A0A939KR65_9PROT</name>
<evidence type="ECO:0000256" key="3">
    <source>
        <dbReference type="SAM" id="Phobius"/>
    </source>
</evidence>
<evidence type="ECO:0000313" key="5">
    <source>
        <dbReference type="Proteomes" id="UP000664073"/>
    </source>
</evidence>
<dbReference type="EMBL" id="JAFVMH010000002">
    <property type="protein sequence ID" value="MBO1324641.1"/>
    <property type="molecule type" value="Genomic_DNA"/>
</dbReference>
<feature type="transmembrane region" description="Helical" evidence="3">
    <location>
        <begin position="94"/>
        <end position="118"/>
    </location>
</feature>
<accession>A0A939KR65</accession>
<feature type="region of interest" description="Disordered" evidence="2">
    <location>
        <begin position="1"/>
        <end position="26"/>
    </location>
</feature>
<sequence length="362" mass="39976">MADEGSGGGEKTQAPTSKKLETAREEGNIAQSREVQMFAVLGAFLLVFSMTAASSAQVFVQNMHGLMEHFDQIPTDMTSINRMTRQAGFEGLKLALPLVLASLVTVLACGMLQTGMLFRPQSLIPDISRLSPMNGIKRLFGVTNLIELIKSMVKFSVFGFLLFGVAKGTLAIAPQAERWTIIRLTSELGSWFMYATLTILVVQCAIGLLDDLWTRYHRLSKLRMSFQDIKDETRQTEGDPQVKSRLRVLRRKRARQRMLQAVKTATVVITNPTHYAVALSYESGTDTAPTIVAKGADELAARIRQTAEESRVTIVSNPPVARALFTLPLDSEIPPEYFQPVAAIIAYVMKLKTPGSRAAPRR</sequence>
<feature type="transmembrane region" description="Helical" evidence="3">
    <location>
        <begin position="38"/>
        <end position="60"/>
    </location>
</feature>
<evidence type="ECO:0000256" key="2">
    <source>
        <dbReference type="SAM" id="MobiDB-lite"/>
    </source>
</evidence>
<dbReference type="PRINTS" id="PR00950">
    <property type="entry name" value="TYPE3IMSPROT"/>
</dbReference>
<dbReference type="Pfam" id="PF01312">
    <property type="entry name" value="Bac_export_2"/>
    <property type="match status" value="1"/>
</dbReference>
<proteinExistence type="inferred from homology"/>
<dbReference type="Gene3D" id="3.40.1690.10">
    <property type="entry name" value="secretion proteins EscU"/>
    <property type="match status" value="1"/>
</dbReference>
<organism evidence="4 5">
    <name type="scientific">Acetobacter garciniae</name>
    <dbReference type="NCBI Taxonomy" id="2817435"/>
    <lineage>
        <taxon>Bacteria</taxon>
        <taxon>Pseudomonadati</taxon>
        <taxon>Pseudomonadota</taxon>
        <taxon>Alphaproteobacteria</taxon>
        <taxon>Acetobacterales</taxon>
        <taxon>Acetobacteraceae</taxon>
        <taxon>Acetobacter</taxon>
    </lineage>
</organism>
<gene>
    <name evidence="4" type="ORF">J2D77_05670</name>
</gene>
<dbReference type="Proteomes" id="UP000664073">
    <property type="component" value="Unassembled WGS sequence"/>
</dbReference>
<dbReference type="PANTHER" id="PTHR30531:SF12">
    <property type="entry name" value="FLAGELLAR BIOSYNTHETIC PROTEIN FLHB"/>
    <property type="match status" value="1"/>
</dbReference>
<evidence type="ECO:0000256" key="1">
    <source>
        <dbReference type="ARBA" id="ARBA00010690"/>
    </source>
</evidence>
<dbReference type="PANTHER" id="PTHR30531">
    <property type="entry name" value="FLAGELLAR BIOSYNTHETIC PROTEIN FLHB"/>
    <property type="match status" value="1"/>
</dbReference>
<keyword evidence="3" id="KW-1133">Transmembrane helix</keyword>
<comment type="similarity">
    <text evidence="1">Belongs to the type III secretion exporter family.</text>
</comment>
<dbReference type="Gene3D" id="6.10.250.2080">
    <property type="match status" value="1"/>
</dbReference>
<dbReference type="RefSeq" id="WP_207845322.1">
    <property type="nucleotide sequence ID" value="NZ_JAFVMH010000002.1"/>
</dbReference>
<keyword evidence="5" id="KW-1185">Reference proteome</keyword>
<protein>
    <submittedName>
        <fullName evidence="4">EscU/YscU/HrcU family type III secretion system export apparatus switch protein</fullName>
    </submittedName>
</protein>
<reference evidence="4" key="1">
    <citation type="submission" date="2021-03" db="EMBL/GenBank/DDBJ databases">
        <title>The complete genome sequence of Acetobacter sp. TBRC 12339.</title>
        <authorList>
            <person name="Charoenyingcharoen P."/>
            <person name="Yukphan P."/>
        </authorList>
    </citation>
    <scope>NUCLEOTIDE SEQUENCE</scope>
    <source>
        <strain evidence="4">TBRC 12339</strain>
    </source>
</reference>
<dbReference type="SUPFAM" id="SSF160544">
    <property type="entry name" value="EscU C-terminal domain-like"/>
    <property type="match status" value="1"/>
</dbReference>